<accession>A0A391P125</accession>
<evidence type="ECO:0000313" key="2">
    <source>
        <dbReference type="Proteomes" id="UP000265618"/>
    </source>
</evidence>
<proteinExistence type="predicted"/>
<sequence>MRGISDSQHRGAVALACEAHNLKV</sequence>
<dbReference type="EMBL" id="BDIP01006303">
    <property type="protein sequence ID" value="GCA64149.1"/>
    <property type="molecule type" value="Genomic_DNA"/>
</dbReference>
<feature type="non-terminal residue" evidence="1">
    <location>
        <position position="24"/>
    </location>
</feature>
<protein>
    <submittedName>
        <fullName evidence="1">Uncharacterized protein</fullName>
    </submittedName>
</protein>
<gene>
    <name evidence="1" type="ORF">KIPB_013364</name>
</gene>
<name>A0A391P125_9EUKA</name>
<comment type="caution">
    <text evidence="1">The sequence shown here is derived from an EMBL/GenBank/DDBJ whole genome shotgun (WGS) entry which is preliminary data.</text>
</comment>
<keyword evidence="2" id="KW-1185">Reference proteome</keyword>
<evidence type="ECO:0000313" key="1">
    <source>
        <dbReference type="EMBL" id="GCA64149.1"/>
    </source>
</evidence>
<dbReference type="AlphaFoldDB" id="A0A391P125"/>
<organism evidence="1 2">
    <name type="scientific">Kipferlia bialata</name>
    <dbReference type="NCBI Taxonomy" id="797122"/>
    <lineage>
        <taxon>Eukaryota</taxon>
        <taxon>Metamonada</taxon>
        <taxon>Carpediemonas-like organisms</taxon>
        <taxon>Kipferlia</taxon>
    </lineage>
</organism>
<dbReference type="Proteomes" id="UP000265618">
    <property type="component" value="Unassembled WGS sequence"/>
</dbReference>
<reference evidence="1 2" key="1">
    <citation type="journal article" date="2018" name="PLoS ONE">
        <title>The draft genome of Kipferlia bialata reveals reductive genome evolution in fornicate parasites.</title>
        <authorList>
            <person name="Tanifuji G."/>
            <person name="Takabayashi S."/>
            <person name="Kume K."/>
            <person name="Takagi M."/>
            <person name="Nakayama T."/>
            <person name="Kamikawa R."/>
            <person name="Inagaki Y."/>
            <person name="Hashimoto T."/>
        </authorList>
    </citation>
    <scope>NUCLEOTIDE SEQUENCE [LARGE SCALE GENOMIC DNA]</scope>
    <source>
        <strain evidence="1">NY0173</strain>
    </source>
</reference>